<protein>
    <submittedName>
        <fullName evidence="2">Uncharacterized protein</fullName>
    </submittedName>
</protein>
<evidence type="ECO:0000313" key="2">
    <source>
        <dbReference type="EMBL" id="KAH8025510.1"/>
    </source>
</evidence>
<dbReference type="EMBL" id="JABSTU010000007">
    <property type="protein sequence ID" value="KAH8025510.1"/>
    <property type="molecule type" value="Genomic_DNA"/>
</dbReference>
<gene>
    <name evidence="2" type="ORF">HPB51_009450</name>
</gene>
<proteinExistence type="predicted"/>
<reference evidence="2" key="1">
    <citation type="journal article" date="2020" name="Cell">
        <title>Large-Scale Comparative Analyses of Tick Genomes Elucidate Their Genetic Diversity and Vector Capacities.</title>
        <authorList>
            <consortium name="Tick Genome and Microbiome Consortium (TIGMIC)"/>
            <person name="Jia N."/>
            <person name="Wang J."/>
            <person name="Shi W."/>
            <person name="Du L."/>
            <person name="Sun Y."/>
            <person name="Zhan W."/>
            <person name="Jiang J.F."/>
            <person name="Wang Q."/>
            <person name="Zhang B."/>
            <person name="Ji P."/>
            <person name="Bell-Sakyi L."/>
            <person name="Cui X.M."/>
            <person name="Yuan T.T."/>
            <person name="Jiang B.G."/>
            <person name="Yang W.F."/>
            <person name="Lam T.T."/>
            <person name="Chang Q.C."/>
            <person name="Ding S.J."/>
            <person name="Wang X.J."/>
            <person name="Zhu J.G."/>
            <person name="Ruan X.D."/>
            <person name="Zhao L."/>
            <person name="Wei J.T."/>
            <person name="Ye R.Z."/>
            <person name="Que T.C."/>
            <person name="Du C.H."/>
            <person name="Zhou Y.H."/>
            <person name="Cheng J.X."/>
            <person name="Dai P.F."/>
            <person name="Guo W.B."/>
            <person name="Han X.H."/>
            <person name="Huang E.J."/>
            <person name="Li L.F."/>
            <person name="Wei W."/>
            <person name="Gao Y.C."/>
            <person name="Liu J.Z."/>
            <person name="Shao H.Z."/>
            <person name="Wang X."/>
            <person name="Wang C.C."/>
            <person name="Yang T.C."/>
            <person name="Huo Q.B."/>
            <person name="Li W."/>
            <person name="Chen H.Y."/>
            <person name="Chen S.E."/>
            <person name="Zhou L.G."/>
            <person name="Ni X.B."/>
            <person name="Tian J.H."/>
            <person name="Sheng Y."/>
            <person name="Liu T."/>
            <person name="Pan Y.S."/>
            <person name="Xia L.Y."/>
            <person name="Li J."/>
            <person name="Zhao F."/>
            <person name="Cao W.C."/>
        </authorList>
    </citation>
    <scope>NUCLEOTIDE SEQUENCE</scope>
    <source>
        <strain evidence="2">Rmic-2018</strain>
    </source>
</reference>
<organism evidence="2 3">
    <name type="scientific">Rhipicephalus microplus</name>
    <name type="common">Cattle tick</name>
    <name type="synonym">Boophilus microplus</name>
    <dbReference type="NCBI Taxonomy" id="6941"/>
    <lineage>
        <taxon>Eukaryota</taxon>
        <taxon>Metazoa</taxon>
        <taxon>Ecdysozoa</taxon>
        <taxon>Arthropoda</taxon>
        <taxon>Chelicerata</taxon>
        <taxon>Arachnida</taxon>
        <taxon>Acari</taxon>
        <taxon>Parasitiformes</taxon>
        <taxon>Ixodida</taxon>
        <taxon>Ixodoidea</taxon>
        <taxon>Ixodidae</taxon>
        <taxon>Rhipicephalinae</taxon>
        <taxon>Rhipicephalus</taxon>
        <taxon>Boophilus</taxon>
    </lineage>
</organism>
<feature type="region of interest" description="Disordered" evidence="1">
    <location>
        <begin position="1"/>
        <end position="28"/>
    </location>
</feature>
<feature type="compositionally biased region" description="Low complexity" evidence="1">
    <location>
        <begin position="18"/>
        <end position="28"/>
    </location>
</feature>
<feature type="region of interest" description="Disordered" evidence="1">
    <location>
        <begin position="61"/>
        <end position="170"/>
    </location>
</feature>
<sequence length="170" mass="18449">MVLVTFQQNTDHDEVGGSSCPPREASSSSVSRIAVWKAQYAQHRSRLETIRARALELQSASPDLQSNLQQSPPLITEGAHASDPAKPTLEPHSRGSLSGQEDVSANVEDVTAENADIGVSPFMKGGESEGSDLSSKIKNELRHNKEVDAEASKPKRHFMRESAASTSRWN</sequence>
<evidence type="ECO:0000313" key="3">
    <source>
        <dbReference type="Proteomes" id="UP000821866"/>
    </source>
</evidence>
<name>A0A9J6DU80_RHIMP</name>
<evidence type="ECO:0000256" key="1">
    <source>
        <dbReference type="SAM" id="MobiDB-lite"/>
    </source>
</evidence>
<comment type="caution">
    <text evidence="2">The sequence shown here is derived from an EMBL/GenBank/DDBJ whole genome shotgun (WGS) entry which is preliminary data.</text>
</comment>
<keyword evidence="3" id="KW-1185">Reference proteome</keyword>
<accession>A0A9J6DU80</accession>
<dbReference type="AlphaFoldDB" id="A0A9J6DU80"/>
<dbReference type="Proteomes" id="UP000821866">
    <property type="component" value="Unassembled WGS sequence"/>
</dbReference>
<feature type="compositionally biased region" description="Polar residues" evidence="1">
    <location>
        <begin position="61"/>
        <end position="73"/>
    </location>
</feature>
<feature type="compositionally biased region" description="Basic and acidic residues" evidence="1">
    <location>
        <begin position="135"/>
        <end position="153"/>
    </location>
</feature>
<reference evidence="2" key="2">
    <citation type="submission" date="2021-09" db="EMBL/GenBank/DDBJ databases">
        <authorList>
            <person name="Jia N."/>
            <person name="Wang J."/>
            <person name="Shi W."/>
            <person name="Du L."/>
            <person name="Sun Y."/>
            <person name="Zhan W."/>
            <person name="Jiang J."/>
            <person name="Wang Q."/>
            <person name="Zhang B."/>
            <person name="Ji P."/>
            <person name="Sakyi L.B."/>
            <person name="Cui X."/>
            <person name="Yuan T."/>
            <person name="Jiang B."/>
            <person name="Yang W."/>
            <person name="Lam T.T.-Y."/>
            <person name="Chang Q."/>
            <person name="Ding S."/>
            <person name="Wang X."/>
            <person name="Zhu J."/>
            <person name="Ruan X."/>
            <person name="Zhao L."/>
            <person name="Wei J."/>
            <person name="Que T."/>
            <person name="Du C."/>
            <person name="Cheng J."/>
            <person name="Dai P."/>
            <person name="Han X."/>
            <person name="Huang E."/>
            <person name="Gao Y."/>
            <person name="Liu J."/>
            <person name="Shao H."/>
            <person name="Ye R."/>
            <person name="Li L."/>
            <person name="Wei W."/>
            <person name="Wang X."/>
            <person name="Wang C."/>
            <person name="Huo Q."/>
            <person name="Li W."/>
            <person name="Guo W."/>
            <person name="Chen H."/>
            <person name="Chen S."/>
            <person name="Zhou L."/>
            <person name="Zhou L."/>
            <person name="Ni X."/>
            <person name="Tian J."/>
            <person name="Zhou Y."/>
            <person name="Sheng Y."/>
            <person name="Liu T."/>
            <person name="Pan Y."/>
            <person name="Xia L."/>
            <person name="Li J."/>
            <person name="Zhao F."/>
            <person name="Cao W."/>
        </authorList>
    </citation>
    <scope>NUCLEOTIDE SEQUENCE</scope>
    <source>
        <strain evidence="2">Rmic-2018</strain>
        <tissue evidence="2">Larvae</tissue>
    </source>
</reference>